<reference evidence="1" key="1">
    <citation type="submission" date="2020-08" db="EMBL/GenBank/DDBJ databases">
        <title>Genome public.</title>
        <authorList>
            <person name="Liu C."/>
            <person name="Sun Q."/>
        </authorList>
    </citation>
    <scope>NUCLEOTIDE SEQUENCE</scope>
    <source>
        <strain evidence="1">NSJ-12</strain>
    </source>
</reference>
<sequence length="130" mass="14859">MIGALGDILFKVSIKNVNTFQDFSRSSSGRWAIHEVHMQKPKGEFLGPDLDTISFTMHFDVLLGRNPRYDMEKLMQYSRTGEPLLLVIGGDAMGYYRWVVESVDQEYTKVDNHGNVLQGKADVKLKEYVK</sequence>
<proteinExistence type="predicted"/>
<keyword evidence="2" id="KW-1185">Reference proteome</keyword>
<gene>
    <name evidence="1" type="ORF">H8718_17150</name>
</gene>
<comment type="caution">
    <text evidence="1">The sequence shown here is derived from an EMBL/GenBank/DDBJ whole genome shotgun (WGS) entry which is preliminary data.</text>
</comment>
<organism evidence="1 2">
    <name type="scientific">Zhenhengia yiwuensis</name>
    <dbReference type="NCBI Taxonomy" id="2763666"/>
    <lineage>
        <taxon>Bacteria</taxon>
        <taxon>Bacillati</taxon>
        <taxon>Bacillota</taxon>
        <taxon>Clostridia</taxon>
        <taxon>Lachnospirales</taxon>
        <taxon>Lachnospiraceae</taxon>
        <taxon>Zhenhengia</taxon>
    </lineage>
</organism>
<dbReference type="RefSeq" id="WP_249334063.1">
    <property type="nucleotide sequence ID" value="NZ_JACRSY010000041.1"/>
</dbReference>
<dbReference type="AlphaFoldDB" id="A0A926EK73"/>
<evidence type="ECO:0000313" key="2">
    <source>
        <dbReference type="Proteomes" id="UP000655830"/>
    </source>
</evidence>
<name>A0A926EK73_9FIRM</name>
<evidence type="ECO:0000313" key="1">
    <source>
        <dbReference type="EMBL" id="MBC8581236.1"/>
    </source>
</evidence>
<dbReference type="Pfam" id="PF06995">
    <property type="entry name" value="Phage_P2_GpU"/>
    <property type="match status" value="1"/>
</dbReference>
<accession>A0A926EK73</accession>
<dbReference type="Proteomes" id="UP000655830">
    <property type="component" value="Unassembled WGS sequence"/>
</dbReference>
<protein>
    <submittedName>
        <fullName evidence="1">Phage tail protein</fullName>
    </submittedName>
</protein>
<dbReference type="InterPro" id="IPR009734">
    <property type="entry name" value="Myoviridae_GpU"/>
</dbReference>
<dbReference type="EMBL" id="JACRSY010000041">
    <property type="protein sequence ID" value="MBC8581236.1"/>
    <property type="molecule type" value="Genomic_DNA"/>
</dbReference>